<keyword evidence="2 9" id="KW-0716">Sensory transduction</keyword>
<feature type="transmembrane region" description="Helical" evidence="9">
    <location>
        <begin position="277"/>
        <end position="298"/>
    </location>
</feature>
<comment type="subcellular location">
    <subcellularLocation>
        <location evidence="9">Cell membrane</location>
        <topology evidence="9">Multi-pass membrane protein</topology>
    </subcellularLocation>
    <subcellularLocation>
        <location evidence="1">Membrane</location>
        <topology evidence="1">Multi-pass membrane protein</topology>
    </subcellularLocation>
</comment>
<dbReference type="GO" id="GO:0007165">
    <property type="term" value="P:signal transduction"/>
    <property type="evidence" value="ECO:0007669"/>
    <property type="project" value="UniProtKB-KW"/>
</dbReference>
<dbReference type="GO" id="GO:0005549">
    <property type="term" value="F:odorant binding"/>
    <property type="evidence" value="ECO:0007669"/>
    <property type="project" value="InterPro"/>
</dbReference>
<dbReference type="RefSeq" id="XP_026764620.1">
    <property type="nucleotide sequence ID" value="XM_026908819.3"/>
</dbReference>
<reference evidence="11" key="1">
    <citation type="submission" date="2025-08" db="UniProtKB">
        <authorList>
            <consortium name="RefSeq"/>
        </authorList>
    </citation>
    <scope>IDENTIFICATION</scope>
    <source>
        <tissue evidence="11">Whole larvae</tissue>
    </source>
</reference>
<dbReference type="Pfam" id="PF02949">
    <property type="entry name" value="7tm_6"/>
    <property type="match status" value="1"/>
</dbReference>
<keyword evidence="4 9" id="KW-0552">Olfaction</keyword>
<protein>
    <recommendedName>
        <fullName evidence="9">Odorant receptor</fullName>
    </recommendedName>
</protein>
<feature type="transmembrane region" description="Helical" evidence="9">
    <location>
        <begin position="45"/>
        <end position="67"/>
    </location>
</feature>
<evidence type="ECO:0000256" key="6">
    <source>
        <dbReference type="ARBA" id="ARBA00023136"/>
    </source>
</evidence>
<evidence type="ECO:0000256" key="3">
    <source>
        <dbReference type="ARBA" id="ARBA00022692"/>
    </source>
</evidence>
<evidence type="ECO:0000256" key="1">
    <source>
        <dbReference type="ARBA" id="ARBA00004141"/>
    </source>
</evidence>
<evidence type="ECO:0000313" key="11">
    <source>
        <dbReference type="RefSeq" id="XP_026764620.1"/>
    </source>
</evidence>
<keyword evidence="6 9" id="KW-0472">Membrane</keyword>
<evidence type="ECO:0000256" key="2">
    <source>
        <dbReference type="ARBA" id="ARBA00022606"/>
    </source>
</evidence>
<dbReference type="KEGG" id="gmw:113522963"/>
<sequence>MSNSAILKAKAEIKESLFLTTFCMKCMGLSFEHPKTMTTYIIQKLMFILSVCAICYHVFGDIVYIGITMVHSPQVEDVVPLFHTFGYGALGIAKGFALWYKKDKFKILIEELAVIWPNPQSDEEAQTFKENTLATLHITHKWYFAINVLGVWFYNLTPVAIYIYELLLGQNPEMGFVWHSWYPFDKHKPLAHIFVYFFEIFLGQTCVWVMVSTDLLFSGMASYIGMILRMLQRRLEKIASTDQTDDEIYKDIVANIKLHQHLIRYCNDLSDSFSLSFLVNIVLSSINICCVVFVIFLLDPLLAASNKLYLGSALMQIGILCWYADLIIHANADVAVAAYNSCWYRTNPRCRRALLFLIQRAQKPIAFSAMGFTNVSLATYSSILTTSYSYFALAYTMYNKSTQGRANRNA</sequence>
<dbReference type="GeneID" id="113522963"/>
<proteinExistence type="inferred from homology"/>
<dbReference type="GO" id="GO:0004984">
    <property type="term" value="F:olfactory receptor activity"/>
    <property type="evidence" value="ECO:0007669"/>
    <property type="project" value="InterPro"/>
</dbReference>
<evidence type="ECO:0000256" key="7">
    <source>
        <dbReference type="ARBA" id="ARBA00023170"/>
    </source>
</evidence>
<evidence type="ECO:0000256" key="5">
    <source>
        <dbReference type="ARBA" id="ARBA00022989"/>
    </source>
</evidence>
<feature type="transmembrane region" description="Helical" evidence="9">
    <location>
        <begin position="377"/>
        <end position="398"/>
    </location>
</feature>
<dbReference type="InterPro" id="IPR004117">
    <property type="entry name" value="7tm6_olfct_rcpt"/>
</dbReference>
<gene>
    <name evidence="11" type="primary">LOC113522963</name>
</gene>
<dbReference type="FunCoup" id="A0A6J1X4E1">
    <property type="interactions" value="49"/>
</dbReference>
<keyword evidence="3 9" id="KW-0812">Transmembrane</keyword>
<feature type="transmembrane region" description="Helical" evidence="9">
    <location>
        <begin position="79"/>
        <end position="100"/>
    </location>
</feature>
<dbReference type="AlphaFoldDB" id="A0A6J1X4E1"/>
<dbReference type="InParanoid" id="A0A6J1X4E1"/>
<dbReference type="PANTHER" id="PTHR21137:SF44">
    <property type="entry name" value="ODORANT RECEPTOR 13A-RELATED"/>
    <property type="match status" value="1"/>
</dbReference>
<dbReference type="Proteomes" id="UP001652740">
    <property type="component" value="Unplaced"/>
</dbReference>
<dbReference type="OrthoDB" id="7179992at2759"/>
<dbReference type="PANTHER" id="PTHR21137">
    <property type="entry name" value="ODORANT RECEPTOR"/>
    <property type="match status" value="1"/>
</dbReference>
<name>A0A6J1X4E1_GALME</name>
<organism evidence="10 11">
    <name type="scientific">Galleria mellonella</name>
    <name type="common">Greater wax moth</name>
    <dbReference type="NCBI Taxonomy" id="7137"/>
    <lineage>
        <taxon>Eukaryota</taxon>
        <taxon>Metazoa</taxon>
        <taxon>Ecdysozoa</taxon>
        <taxon>Arthropoda</taxon>
        <taxon>Hexapoda</taxon>
        <taxon>Insecta</taxon>
        <taxon>Pterygota</taxon>
        <taxon>Neoptera</taxon>
        <taxon>Endopterygota</taxon>
        <taxon>Lepidoptera</taxon>
        <taxon>Glossata</taxon>
        <taxon>Ditrysia</taxon>
        <taxon>Pyraloidea</taxon>
        <taxon>Pyralidae</taxon>
        <taxon>Galleriinae</taxon>
        <taxon>Galleria</taxon>
    </lineage>
</organism>
<keyword evidence="10" id="KW-1185">Reference proteome</keyword>
<keyword evidence="8 9" id="KW-0807">Transducer</keyword>
<evidence type="ECO:0000256" key="8">
    <source>
        <dbReference type="ARBA" id="ARBA00023224"/>
    </source>
</evidence>
<evidence type="ECO:0000256" key="4">
    <source>
        <dbReference type="ARBA" id="ARBA00022725"/>
    </source>
</evidence>
<dbReference type="GO" id="GO:0005886">
    <property type="term" value="C:plasma membrane"/>
    <property type="evidence" value="ECO:0007669"/>
    <property type="project" value="UniProtKB-SubCell"/>
</dbReference>
<keyword evidence="5 9" id="KW-1133">Transmembrane helix</keyword>
<evidence type="ECO:0000256" key="9">
    <source>
        <dbReference type="RuleBase" id="RU351113"/>
    </source>
</evidence>
<feature type="transmembrane region" description="Helical" evidence="9">
    <location>
        <begin position="142"/>
        <end position="164"/>
    </location>
</feature>
<keyword evidence="7 9" id="KW-0675">Receptor</keyword>
<comment type="similarity">
    <text evidence="9">Belongs to the insect chemoreceptor superfamily. Heteromeric odorant receptor channel (TC 1.A.69) family.</text>
</comment>
<comment type="caution">
    <text evidence="9">Lacks conserved residue(s) required for the propagation of feature annotation.</text>
</comment>
<accession>A0A6J1X4E1</accession>
<feature type="transmembrane region" description="Helical" evidence="9">
    <location>
        <begin position="207"/>
        <end position="228"/>
    </location>
</feature>
<evidence type="ECO:0000313" key="10">
    <source>
        <dbReference type="Proteomes" id="UP001652740"/>
    </source>
</evidence>